<reference evidence="22 23" key="1">
    <citation type="submission" date="2020-01" db="EMBL/GenBank/DDBJ databases">
        <title>Draft Genome Analysis of Muricauda sp. HICW Isolated from coastal seawater of PR China.</title>
        <authorList>
            <person name="Chen M.-X."/>
        </authorList>
    </citation>
    <scope>NUCLEOTIDE SEQUENCE [LARGE SCALE GENOMIC DNA]</scope>
    <source>
        <strain evidence="22 23">HICW</strain>
    </source>
</reference>
<comment type="catalytic activity">
    <reaction evidence="1">
        <text>ATP + protein L-histidine = ADP + protein N-phospho-L-histidine.</text>
        <dbReference type="EC" id="2.7.13.3"/>
    </reaction>
</comment>
<dbReference type="Proteomes" id="UP000558089">
    <property type="component" value="Unassembled WGS sequence"/>
</dbReference>
<dbReference type="CDD" id="cd16922">
    <property type="entry name" value="HATPase_EvgS-ArcB-TorS-like"/>
    <property type="match status" value="1"/>
</dbReference>
<evidence type="ECO:0000313" key="23">
    <source>
        <dbReference type="Proteomes" id="UP000558089"/>
    </source>
</evidence>
<feature type="transmembrane region" description="Helical" evidence="17">
    <location>
        <begin position="250"/>
        <end position="271"/>
    </location>
</feature>
<keyword evidence="14" id="KW-0902">Two-component regulatory system</keyword>
<evidence type="ECO:0000256" key="10">
    <source>
        <dbReference type="ARBA" id="ARBA00022741"/>
    </source>
</evidence>
<evidence type="ECO:0000256" key="1">
    <source>
        <dbReference type="ARBA" id="ARBA00000085"/>
    </source>
</evidence>
<name>A0A850NEC3_9FLAO</name>
<dbReference type="InterPro" id="IPR004358">
    <property type="entry name" value="Sig_transdc_His_kin-like_C"/>
</dbReference>
<dbReference type="InterPro" id="IPR003594">
    <property type="entry name" value="HATPase_dom"/>
</dbReference>
<dbReference type="Pfam" id="PF13426">
    <property type="entry name" value="PAS_9"/>
    <property type="match status" value="1"/>
</dbReference>
<evidence type="ECO:0000256" key="3">
    <source>
        <dbReference type="ARBA" id="ARBA00012438"/>
    </source>
</evidence>
<evidence type="ECO:0000256" key="14">
    <source>
        <dbReference type="ARBA" id="ARBA00023012"/>
    </source>
</evidence>
<feature type="transmembrane region" description="Helical" evidence="17">
    <location>
        <begin position="118"/>
        <end position="136"/>
    </location>
</feature>
<dbReference type="FunFam" id="1.10.287.130:FF:000003">
    <property type="entry name" value="Histidine kinase"/>
    <property type="match status" value="1"/>
</dbReference>
<dbReference type="SMART" id="SM00091">
    <property type="entry name" value="PAS"/>
    <property type="match status" value="3"/>
</dbReference>
<dbReference type="InterPro" id="IPR011006">
    <property type="entry name" value="CheY-like_superfamily"/>
</dbReference>
<dbReference type="SUPFAM" id="SSF55874">
    <property type="entry name" value="ATPase domain of HSP90 chaperone/DNA topoisomerase II/histidine kinase"/>
    <property type="match status" value="1"/>
</dbReference>
<sequence>MLKRYILIISAIINIVSILAILGWMFQLESLTRVVSELPSMKFNTALCFIFLGATIVLIVKHYNIVFAHIVNAFLLIVGLLTLSQDIFAIDLGIDQFIVEDHFGIRSSNPHPGRMSSATSLSFSLLGISLLLILLGKPNKMRFAAYMSQAVAFFSFLAITAYFFQIPTEDKINFLSSMAVHTAIGFLLASTAISLMVPKYGIMELFIGRGIGNHLVRKMFLQLSAVTLLITYAIFRIYKAGYLESGFSIAVLAVAFISTVLFFLMVVIPAINDLEQERRSAQRDLLATSTYLNATPDPIVIIDDSGKILLSNSLMKKTFGYDAIRLKGKNINDFVSDDFTEVHKNHIKEFSAVEPTIEENGEEANITSVIETHLLKDKGKKLPVEITLNSIITLNGYNTIVAFRDISRRIKAESNFKKANEKVLAALDASIIGIWDYDIEDGSIIWDDTMYSIYGLDKEKEPIKFSIWASMIHKDDLDWVLKLLEGAIANKTSYEGDFRIIWPDGSMRHIRAKGSVYLNKEGEVIRMLGTNWDITEQKTYELALEASTEQNRLFIDEAPTAIAMFDTNMVYLAASKKWLEDYHLTESVIGRSHYDVFPEIGDDWKKIHQECLNGAVNTCDEAVFERADGSKQWITWEVKPWYKKPDEVGGLLMFTANITQFKENIMERLRLQDMLDQSNQIAKIGSWEYDASKNTLACSSMTKEIYGVPKDREPNLDRMLSFYSKKDAKTLDEAIQQSLEQSHSFDMELKMNAADGEKKWVRVIGRTKGSETDGKVYGIFQDITRMKVYETSLIKEKQKAEAANRSKSEFLANMSHEIRTPLNGVIGFTDLLMKTELNESQSEYMHTVYNSANHLLDIINDILDFSKIEAGKLELNIEKIDLLELCDQTMDIVKHQAHAKGLEILLDISPDIDRSIHADSVRLRQILTNLLGNAVKFTHQGEVELKVRYKPELGTDPNKKCFVFSIRDTGVGIAEHNLEKIFKAFDQEDASTTRKFGGTGLGLTISNRLLNFMGSSLHVESKLNQGSVFSFVVEFKTEDESSRGDEPLKSKVKKVLVVDDNHNNRIILRDMLKLSHIDSELAIHGVEALELLEKHSDFDLMILDYNMPYLNGVEVIQHVREKFGMSAEQLPIMLLHSSIEDESIKQACSEYGVRFNLSKPVMLRDLQSTLIKVGSSNGVVKTESSEQADTKSLEHLSPNILVAEDNPVNRFLARTLLQKIMPQAKIVEAHDGSQAVEHVFQAQFDVIFMDIQMPVMSGFDATQKIRELEEPNEHVPIVALTAGVVKGEKERCLEYGMDDYVTKPVVLEKLKEVLSSFLLK</sequence>
<dbReference type="PROSITE" id="PS50113">
    <property type="entry name" value="PAC"/>
    <property type="match status" value="1"/>
</dbReference>
<feature type="modified residue" description="4-aspartylphosphate" evidence="16">
    <location>
        <position position="1250"/>
    </location>
</feature>
<dbReference type="Gene3D" id="1.10.287.130">
    <property type="match status" value="1"/>
</dbReference>
<keyword evidence="12" id="KW-0067">ATP-binding</keyword>
<dbReference type="Pfam" id="PF08447">
    <property type="entry name" value="PAS_3"/>
    <property type="match status" value="1"/>
</dbReference>
<dbReference type="GO" id="GO:0000155">
    <property type="term" value="F:phosphorelay sensor kinase activity"/>
    <property type="evidence" value="ECO:0007669"/>
    <property type="project" value="InterPro"/>
</dbReference>
<keyword evidence="11" id="KW-0418">Kinase</keyword>
<protein>
    <recommendedName>
        <fullName evidence="3">histidine kinase</fullName>
        <ecNumber evidence="3">2.7.13.3</ecNumber>
    </recommendedName>
</protein>
<dbReference type="InterPro" id="IPR035965">
    <property type="entry name" value="PAS-like_dom_sf"/>
</dbReference>
<dbReference type="CDD" id="cd00082">
    <property type="entry name" value="HisKA"/>
    <property type="match status" value="1"/>
</dbReference>
<keyword evidence="10" id="KW-0547">Nucleotide-binding</keyword>
<dbReference type="InterPro" id="IPR036097">
    <property type="entry name" value="HisK_dim/P_sf"/>
</dbReference>
<dbReference type="InterPro" id="IPR000700">
    <property type="entry name" value="PAS-assoc_C"/>
</dbReference>
<feature type="domain" description="Response regulatory" evidence="19">
    <location>
        <begin position="1054"/>
        <end position="1174"/>
    </location>
</feature>
<evidence type="ECO:0000256" key="11">
    <source>
        <dbReference type="ARBA" id="ARBA00022777"/>
    </source>
</evidence>
<organism evidence="22 23">
    <name type="scientific">Flagellimonas chongwuensis</name>
    <dbReference type="NCBI Taxonomy" id="2697365"/>
    <lineage>
        <taxon>Bacteria</taxon>
        <taxon>Pseudomonadati</taxon>
        <taxon>Bacteroidota</taxon>
        <taxon>Flavobacteriia</taxon>
        <taxon>Flavobacteriales</taxon>
        <taxon>Flavobacteriaceae</taxon>
        <taxon>Flagellimonas</taxon>
    </lineage>
</organism>
<dbReference type="GO" id="GO:0005524">
    <property type="term" value="F:ATP binding"/>
    <property type="evidence" value="ECO:0007669"/>
    <property type="project" value="UniProtKB-KW"/>
</dbReference>
<feature type="transmembrane region" description="Helical" evidence="17">
    <location>
        <begin position="41"/>
        <end position="60"/>
    </location>
</feature>
<dbReference type="InterPro" id="IPR003661">
    <property type="entry name" value="HisK_dim/P_dom"/>
</dbReference>
<dbReference type="RefSeq" id="WP_176618854.1">
    <property type="nucleotide sequence ID" value="NZ_WYET01000001.1"/>
</dbReference>
<accession>A0A850NEC3</accession>
<dbReference type="Gene3D" id="3.30.565.10">
    <property type="entry name" value="Histidine kinase-like ATPase, C-terminal domain"/>
    <property type="match status" value="1"/>
</dbReference>
<feature type="domain" description="Response regulatory" evidence="19">
    <location>
        <begin position="1199"/>
        <end position="1318"/>
    </location>
</feature>
<keyword evidence="6 16" id="KW-0597">Phosphoprotein</keyword>
<proteinExistence type="predicted"/>
<dbReference type="PRINTS" id="PR00344">
    <property type="entry name" value="BCTRLSENSOR"/>
</dbReference>
<dbReference type="EC" id="2.7.13.3" evidence="3"/>
<evidence type="ECO:0000256" key="13">
    <source>
        <dbReference type="ARBA" id="ARBA00022989"/>
    </source>
</evidence>
<dbReference type="Gene3D" id="3.40.50.2300">
    <property type="match status" value="2"/>
</dbReference>
<dbReference type="Pfam" id="PF00512">
    <property type="entry name" value="HisKA"/>
    <property type="match status" value="1"/>
</dbReference>
<dbReference type="SMART" id="SM00388">
    <property type="entry name" value="HisKA"/>
    <property type="match status" value="1"/>
</dbReference>
<evidence type="ECO:0000259" key="19">
    <source>
        <dbReference type="PROSITE" id="PS50110"/>
    </source>
</evidence>
<dbReference type="EMBL" id="WYET01000001">
    <property type="protein sequence ID" value="NVN16795.1"/>
    <property type="molecule type" value="Genomic_DNA"/>
</dbReference>
<evidence type="ECO:0000256" key="2">
    <source>
        <dbReference type="ARBA" id="ARBA00004429"/>
    </source>
</evidence>
<evidence type="ECO:0000256" key="5">
    <source>
        <dbReference type="ARBA" id="ARBA00022519"/>
    </source>
</evidence>
<dbReference type="PROSITE" id="PS50109">
    <property type="entry name" value="HIS_KIN"/>
    <property type="match status" value="1"/>
</dbReference>
<keyword evidence="15 17" id="KW-0472">Membrane</keyword>
<dbReference type="SMART" id="SM00387">
    <property type="entry name" value="HATPase_c"/>
    <property type="match status" value="1"/>
</dbReference>
<evidence type="ECO:0000259" key="20">
    <source>
        <dbReference type="PROSITE" id="PS50112"/>
    </source>
</evidence>
<feature type="modified residue" description="4-aspartylphosphate" evidence="16">
    <location>
        <position position="1104"/>
    </location>
</feature>
<evidence type="ECO:0000259" key="21">
    <source>
        <dbReference type="PROSITE" id="PS50113"/>
    </source>
</evidence>
<evidence type="ECO:0000256" key="6">
    <source>
        <dbReference type="ARBA" id="ARBA00022553"/>
    </source>
</evidence>
<dbReference type="CDD" id="cd17546">
    <property type="entry name" value="REC_hyHK_CKI1_RcsC-like"/>
    <property type="match status" value="1"/>
</dbReference>
<evidence type="ECO:0000256" key="4">
    <source>
        <dbReference type="ARBA" id="ARBA00022475"/>
    </source>
</evidence>
<keyword evidence="13 17" id="KW-1133">Transmembrane helix</keyword>
<dbReference type="InterPro" id="IPR001789">
    <property type="entry name" value="Sig_transdc_resp-reg_receiver"/>
</dbReference>
<comment type="subcellular location">
    <subcellularLocation>
        <location evidence="2">Cell inner membrane</location>
        <topology evidence="2">Multi-pass membrane protein</topology>
    </subcellularLocation>
</comment>
<feature type="transmembrane region" description="Helical" evidence="17">
    <location>
        <begin position="5"/>
        <end position="26"/>
    </location>
</feature>
<feature type="domain" description="PAC" evidence="21">
    <location>
        <begin position="494"/>
        <end position="546"/>
    </location>
</feature>
<dbReference type="SMART" id="SM00448">
    <property type="entry name" value="REC"/>
    <property type="match status" value="2"/>
</dbReference>
<dbReference type="CDD" id="cd00130">
    <property type="entry name" value="PAS"/>
    <property type="match status" value="3"/>
</dbReference>
<dbReference type="Pfam" id="PF02518">
    <property type="entry name" value="HATPase_c"/>
    <property type="match status" value="1"/>
</dbReference>
<evidence type="ECO:0000256" key="17">
    <source>
        <dbReference type="SAM" id="Phobius"/>
    </source>
</evidence>
<evidence type="ECO:0000313" key="22">
    <source>
        <dbReference type="EMBL" id="NVN16795.1"/>
    </source>
</evidence>
<dbReference type="InterPro" id="IPR005467">
    <property type="entry name" value="His_kinase_dom"/>
</dbReference>
<dbReference type="SMART" id="SM00086">
    <property type="entry name" value="PAC"/>
    <property type="match status" value="3"/>
</dbReference>
<dbReference type="Pfam" id="PF00072">
    <property type="entry name" value="Response_reg"/>
    <property type="match status" value="2"/>
</dbReference>
<dbReference type="Pfam" id="PF08448">
    <property type="entry name" value="PAS_4"/>
    <property type="match status" value="1"/>
</dbReference>
<evidence type="ECO:0000256" key="8">
    <source>
        <dbReference type="ARBA" id="ARBA00022692"/>
    </source>
</evidence>
<dbReference type="PROSITE" id="PS50112">
    <property type="entry name" value="PAS"/>
    <property type="match status" value="1"/>
</dbReference>
<feature type="transmembrane region" description="Helical" evidence="17">
    <location>
        <begin position="143"/>
        <end position="166"/>
    </location>
</feature>
<evidence type="ECO:0000256" key="7">
    <source>
        <dbReference type="ARBA" id="ARBA00022679"/>
    </source>
</evidence>
<dbReference type="SUPFAM" id="SSF52172">
    <property type="entry name" value="CheY-like"/>
    <property type="match status" value="2"/>
</dbReference>
<feature type="transmembrane region" description="Helical" evidence="17">
    <location>
        <begin position="65"/>
        <end position="83"/>
    </location>
</feature>
<evidence type="ECO:0000259" key="18">
    <source>
        <dbReference type="PROSITE" id="PS50109"/>
    </source>
</evidence>
<keyword evidence="23" id="KW-1185">Reference proteome</keyword>
<feature type="transmembrane region" description="Helical" evidence="17">
    <location>
        <begin position="178"/>
        <end position="198"/>
    </location>
</feature>
<feature type="domain" description="Histidine kinase" evidence="18">
    <location>
        <begin position="813"/>
        <end position="1037"/>
    </location>
</feature>
<dbReference type="Gene3D" id="2.10.70.100">
    <property type="match status" value="1"/>
</dbReference>
<evidence type="ECO:0000256" key="9">
    <source>
        <dbReference type="ARBA" id="ARBA00022737"/>
    </source>
</evidence>
<dbReference type="InterPro" id="IPR013655">
    <property type="entry name" value="PAS_fold_3"/>
</dbReference>
<dbReference type="NCBIfam" id="TIGR00229">
    <property type="entry name" value="sensory_box"/>
    <property type="match status" value="3"/>
</dbReference>
<dbReference type="PANTHER" id="PTHR45339">
    <property type="entry name" value="HYBRID SIGNAL TRANSDUCTION HISTIDINE KINASE J"/>
    <property type="match status" value="1"/>
</dbReference>
<dbReference type="SUPFAM" id="SSF47384">
    <property type="entry name" value="Homodimeric domain of signal transducing histidine kinase"/>
    <property type="match status" value="1"/>
</dbReference>
<keyword evidence="9" id="KW-0677">Repeat</keyword>
<dbReference type="SUPFAM" id="SSF55785">
    <property type="entry name" value="PYP-like sensor domain (PAS domain)"/>
    <property type="match status" value="4"/>
</dbReference>
<evidence type="ECO:0000256" key="15">
    <source>
        <dbReference type="ARBA" id="ARBA00023136"/>
    </source>
</evidence>
<keyword evidence="5" id="KW-0997">Cell inner membrane</keyword>
<keyword evidence="8 17" id="KW-0812">Transmembrane</keyword>
<dbReference type="PROSITE" id="PS50110">
    <property type="entry name" value="RESPONSE_REGULATORY"/>
    <property type="match status" value="2"/>
</dbReference>
<feature type="domain" description="PAS" evidence="20">
    <location>
        <begin position="292"/>
        <end position="338"/>
    </location>
</feature>
<dbReference type="InterPro" id="IPR036890">
    <property type="entry name" value="HATPase_C_sf"/>
</dbReference>
<keyword evidence="4" id="KW-1003">Cell membrane</keyword>
<dbReference type="InterPro" id="IPR001610">
    <property type="entry name" value="PAC"/>
</dbReference>
<dbReference type="PANTHER" id="PTHR45339:SF1">
    <property type="entry name" value="HYBRID SIGNAL TRANSDUCTION HISTIDINE KINASE J"/>
    <property type="match status" value="1"/>
</dbReference>
<dbReference type="FunFam" id="3.30.565.10:FF:000010">
    <property type="entry name" value="Sensor histidine kinase RcsC"/>
    <property type="match status" value="1"/>
</dbReference>
<evidence type="ECO:0000256" key="12">
    <source>
        <dbReference type="ARBA" id="ARBA00022840"/>
    </source>
</evidence>
<dbReference type="GO" id="GO:0005886">
    <property type="term" value="C:plasma membrane"/>
    <property type="evidence" value="ECO:0007669"/>
    <property type="project" value="UniProtKB-SubCell"/>
</dbReference>
<dbReference type="InterPro" id="IPR000014">
    <property type="entry name" value="PAS"/>
</dbReference>
<dbReference type="FunFam" id="2.10.70.100:FF:000001">
    <property type="entry name" value="Sensory transduction histidine kinase"/>
    <property type="match status" value="1"/>
</dbReference>
<gene>
    <name evidence="22" type="ORF">GUA46_00460</name>
</gene>
<evidence type="ECO:0000256" key="16">
    <source>
        <dbReference type="PROSITE-ProRule" id="PRU00169"/>
    </source>
</evidence>
<keyword evidence="7" id="KW-0808">Transferase</keyword>
<comment type="caution">
    <text evidence="22">The sequence shown here is derived from an EMBL/GenBank/DDBJ whole genome shotgun (WGS) entry which is preliminary data.</text>
</comment>
<dbReference type="InterPro" id="IPR013656">
    <property type="entry name" value="PAS_4"/>
</dbReference>
<dbReference type="Gene3D" id="3.30.450.20">
    <property type="entry name" value="PAS domain"/>
    <property type="match status" value="4"/>
</dbReference>